<keyword evidence="4" id="KW-0813">Transport</keyword>
<evidence type="ECO:0000256" key="4">
    <source>
        <dbReference type="RuleBase" id="RU000356"/>
    </source>
</evidence>
<sequence>MGCAPSKESDKAQPNDGRASNNSVPPRPSSAKSVLREAVASGRYSKMSSYKPDPRCPLTERQLYSISKSWKAINREIAATAVNMFVRLLEIDGIKVFFTKFKDHKTIAELRSSKVFEEHALMVISVIDEVFSNLDDMDYVISLLEVTGGTHSARFKNFNPDFFWKVEDAFLWAVKETLCDRYTISIANIYTIVIRYILQSLHDSFSKHRAADDTSASNGTKKREDPSESTANSGDDKRIISDQTLTISISDEQDNKGKNSADK</sequence>
<keyword evidence="8" id="KW-1185">Reference proteome</keyword>
<protein>
    <recommendedName>
        <fullName evidence="6">Globin domain-containing protein</fullName>
    </recommendedName>
</protein>
<dbReference type="InterPro" id="IPR000971">
    <property type="entry name" value="Globin"/>
</dbReference>
<evidence type="ECO:0000313" key="7">
    <source>
        <dbReference type="EMBL" id="KAK2166812.1"/>
    </source>
</evidence>
<gene>
    <name evidence="7" type="ORF">LSH36_35g08026</name>
</gene>
<accession>A0AAD9K8U5</accession>
<dbReference type="GO" id="GO:0046872">
    <property type="term" value="F:metal ion binding"/>
    <property type="evidence" value="ECO:0007669"/>
    <property type="project" value="UniProtKB-KW"/>
</dbReference>
<feature type="region of interest" description="Disordered" evidence="5">
    <location>
        <begin position="1"/>
        <end position="35"/>
    </location>
</feature>
<dbReference type="Gene3D" id="1.10.490.10">
    <property type="entry name" value="Globins"/>
    <property type="match status" value="1"/>
</dbReference>
<dbReference type="InterPro" id="IPR012292">
    <property type="entry name" value="Globin/Proto"/>
</dbReference>
<evidence type="ECO:0000256" key="3">
    <source>
        <dbReference type="ARBA" id="ARBA00023004"/>
    </source>
</evidence>
<keyword evidence="1 4" id="KW-0349">Heme</keyword>
<name>A0AAD9K8U5_9ANNE</name>
<dbReference type="SUPFAM" id="SSF46458">
    <property type="entry name" value="Globin-like"/>
    <property type="match status" value="1"/>
</dbReference>
<reference evidence="7" key="1">
    <citation type="journal article" date="2023" name="Mol. Biol. Evol.">
        <title>Third-Generation Sequencing Reveals the Adaptive Role of the Epigenome in Three Deep-Sea Polychaetes.</title>
        <authorList>
            <person name="Perez M."/>
            <person name="Aroh O."/>
            <person name="Sun Y."/>
            <person name="Lan Y."/>
            <person name="Juniper S.K."/>
            <person name="Young C.R."/>
            <person name="Angers B."/>
            <person name="Qian P.Y."/>
        </authorList>
    </citation>
    <scope>NUCLEOTIDE SEQUENCE</scope>
    <source>
        <strain evidence="7">P08H-3</strain>
    </source>
</reference>
<comment type="caution">
    <text evidence="7">The sequence shown here is derived from an EMBL/GenBank/DDBJ whole genome shotgun (WGS) entry which is preliminary data.</text>
</comment>
<evidence type="ECO:0000313" key="8">
    <source>
        <dbReference type="Proteomes" id="UP001208570"/>
    </source>
</evidence>
<evidence type="ECO:0000256" key="1">
    <source>
        <dbReference type="ARBA" id="ARBA00022617"/>
    </source>
</evidence>
<dbReference type="GO" id="GO:0005344">
    <property type="term" value="F:oxygen carrier activity"/>
    <property type="evidence" value="ECO:0007669"/>
    <property type="project" value="UniProtKB-KW"/>
</dbReference>
<organism evidence="7 8">
    <name type="scientific">Paralvinella palmiformis</name>
    <dbReference type="NCBI Taxonomy" id="53620"/>
    <lineage>
        <taxon>Eukaryota</taxon>
        <taxon>Metazoa</taxon>
        <taxon>Spiralia</taxon>
        <taxon>Lophotrochozoa</taxon>
        <taxon>Annelida</taxon>
        <taxon>Polychaeta</taxon>
        <taxon>Sedentaria</taxon>
        <taxon>Canalipalpata</taxon>
        <taxon>Terebellida</taxon>
        <taxon>Terebelliformia</taxon>
        <taxon>Alvinellidae</taxon>
        <taxon>Paralvinella</taxon>
    </lineage>
</organism>
<evidence type="ECO:0000256" key="2">
    <source>
        <dbReference type="ARBA" id="ARBA00022723"/>
    </source>
</evidence>
<dbReference type="PROSITE" id="PS01033">
    <property type="entry name" value="GLOBIN"/>
    <property type="match status" value="1"/>
</dbReference>
<evidence type="ECO:0000259" key="6">
    <source>
        <dbReference type="PROSITE" id="PS01033"/>
    </source>
</evidence>
<keyword evidence="4" id="KW-0561">Oxygen transport</keyword>
<comment type="similarity">
    <text evidence="4">Belongs to the globin family.</text>
</comment>
<proteinExistence type="inferred from homology"/>
<dbReference type="Pfam" id="PF00042">
    <property type="entry name" value="Globin"/>
    <property type="match status" value="1"/>
</dbReference>
<dbReference type="GO" id="GO:0020037">
    <property type="term" value="F:heme binding"/>
    <property type="evidence" value="ECO:0007669"/>
    <property type="project" value="InterPro"/>
</dbReference>
<dbReference type="InterPro" id="IPR050532">
    <property type="entry name" value="Globin-like_OT"/>
</dbReference>
<dbReference type="EMBL" id="JAODUP010000035">
    <property type="protein sequence ID" value="KAK2166812.1"/>
    <property type="molecule type" value="Genomic_DNA"/>
</dbReference>
<feature type="compositionally biased region" description="Polar residues" evidence="5">
    <location>
        <begin position="241"/>
        <end position="250"/>
    </location>
</feature>
<dbReference type="PANTHER" id="PTHR46458">
    <property type="entry name" value="BLR2807 PROTEIN"/>
    <property type="match status" value="1"/>
</dbReference>
<dbReference type="PANTHER" id="PTHR46458:SF5">
    <property type="entry name" value="GLOBIN FAMILY PROFILE DOMAIN-CONTAINING PROTEIN"/>
    <property type="match status" value="1"/>
</dbReference>
<dbReference type="Proteomes" id="UP001208570">
    <property type="component" value="Unassembled WGS sequence"/>
</dbReference>
<feature type="region of interest" description="Disordered" evidence="5">
    <location>
        <begin position="209"/>
        <end position="263"/>
    </location>
</feature>
<dbReference type="GO" id="GO:0019825">
    <property type="term" value="F:oxygen binding"/>
    <property type="evidence" value="ECO:0007669"/>
    <property type="project" value="InterPro"/>
</dbReference>
<dbReference type="InterPro" id="IPR009050">
    <property type="entry name" value="Globin-like_sf"/>
</dbReference>
<keyword evidence="2" id="KW-0479">Metal-binding</keyword>
<feature type="domain" description="Globin" evidence="6">
    <location>
        <begin position="57"/>
        <end position="183"/>
    </location>
</feature>
<feature type="compositionally biased region" description="Basic and acidic residues" evidence="5">
    <location>
        <begin position="253"/>
        <end position="263"/>
    </location>
</feature>
<evidence type="ECO:0000256" key="5">
    <source>
        <dbReference type="SAM" id="MobiDB-lite"/>
    </source>
</evidence>
<keyword evidence="3" id="KW-0408">Iron</keyword>
<dbReference type="AlphaFoldDB" id="A0AAD9K8U5"/>